<feature type="domain" description="RNA-binding S4" evidence="6">
    <location>
        <begin position="222"/>
        <end position="283"/>
    </location>
</feature>
<keyword evidence="8" id="KW-1185">Reference proteome</keyword>
<evidence type="ECO:0000313" key="7">
    <source>
        <dbReference type="EMBL" id="MBT1703106.1"/>
    </source>
</evidence>
<dbReference type="Proteomes" id="UP000772618">
    <property type="component" value="Unassembled WGS sequence"/>
</dbReference>
<feature type="compositionally biased region" description="Basic and acidic residues" evidence="5">
    <location>
        <begin position="181"/>
        <end position="214"/>
    </location>
</feature>
<dbReference type="InterPro" id="IPR018496">
    <property type="entry name" value="PsdUridine_synth_RsuA/RluB_CS"/>
</dbReference>
<dbReference type="EC" id="5.4.99.-" evidence="4"/>
<dbReference type="SUPFAM" id="SSF55120">
    <property type="entry name" value="Pseudouridine synthase"/>
    <property type="match status" value="1"/>
</dbReference>
<dbReference type="InterPro" id="IPR042092">
    <property type="entry name" value="PsdUridine_s_RsuA/RluB/E/F_cat"/>
</dbReference>
<dbReference type="PANTHER" id="PTHR47683:SF2">
    <property type="entry name" value="RNA-BINDING S4 DOMAIN-CONTAINING PROTEIN"/>
    <property type="match status" value="1"/>
</dbReference>
<sequence length="454" mass="51302">MPKGNSSGRSSGRRGNNTRSNSSENSFSGRKKSSDRPFKKTDRSSKGEGSFGTKRSSGRSSGGDRPFKKSANSSYKRRDEDPDSPKSFSKRPGSTGRKTGSRTSKSFDKPFRDRRSDSEDEPRRARASKPFGRQKSEDSKSSGGTGKSLRRRGDTSRSSNRTYDKKESSARKSSPRSSSKSYDRKRDETSSEERHSFFKKERTSDRKGKADQKDAPVQSEKIRLNRFIANSGVCSRREADELIAMGLISVNGKTITELGYKVNPGDEVRYENKILRAEKPVYILLNKPKGYITTTDDPQERNTVMHIIGSAVKERIYPVGRLDRNTTGLLLLTNDGELADKLMHPSYNVKKIYKVELDRPLTKNDFQKILDGVRLEEGKAAVDDLAIVSDDGKTVGVELHIGWNRVVRRIFESLDYQVVRLDRSVYAGLDKKDLGRGEWRYLTKEEVVRLKHFK</sequence>
<keyword evidence="3" id="KW-0694">RNA-binding</keyword>
<reference evidence="7 8" key="1">
    <citation type="submission" date="2021-05" db="EMBL/GenBank/DDBJ databases">
        <title>A Polyphasic approach of four new species of the genus Ohtaekwangia: Ohtaekwangia histidinii sp. nov., Ohtaekwangia cretensis sp. nov., Ohtaekwangia indiensis sp. nov., Ohtaekwangia reichenbachii sp. nov. from diverse environment.</title>
        <authorList>
            <person name="Octaviana S."/>
        </authorList>
    </citation>
    <scope>NUCLEOTIDE SEQUENCE [LARGE SCALE GENOMIC DNA]</scope>
    <source>
        <strain evidence="7 8">PWU20</strain>
    </source>
</reference>
<accession>A0ABS5VPN5</accession>
<dbReference type="PANTHER" id="PTHR47683">
    <property type="entry name" value="PSEUDOURIDINE SYNTHASE FAMILY PROTEIN-RELATED"/>
    <property type="match status" value="1"/>
</dbReference>
<dbReference type="Pfam" id="PF00849">
    <property type="entry name" value="PseudoU_synth_2"/>
    <property type="match status" value="1"/>
</dbReference>
<evidence type="ECO:0000256" key="3">
    <source>
        <dbReference type="PROSITE-ProRule" id="PRU00182"/>
    </source>
</evidence>
<comment type="caution">
    <text evidence="7">The sequence shown here is derived from an EMBL/GenBank/DDBJ whole genome shotgun (WGS) entry which is preliminary data.</text>
</comment>
<name>A0ABS5VPN5_9BACT</name>
<evidence type="ECO:0000256" key="2">
    <source>
        <dbReference type="ARBA" id="ARBA00023235"/>
    </source>
</evidence>
<dbReference type="Gene3D" id="3.30.70.580">
    <property type="entry name" value="Pseudouridine synthase I, catalytic domain, N-terminal subdomain"/>
    <property type="match status" value="1"/>
</dbReference>
<feature type="region of interest" description="Disordered" evidence="5">
    <location>
        <begin position="1"/>
        <end position="217"/>
    </location>
</feature>
<feature type="compositionally biased region" description="Low complexity" evidence="5">
    <location>
        <begin position="1"/>
        <end position="28"/>
    </location>
</feature>
<gene>
    <name evidence="7" type="ORF">KK060_07435</name>
</gene>
<dbReference type="Gene3D" id="3.30.70.1560">
    <property type="entry name" value="Alpha-L RNA-binding motif"/>
    <property type="match status" value="1"/>
</dbReference>
<dbReference type="InterPro" id="IPR002942">
    <property type="entry name" value="S4_RNA-bd"/>
</dbReference>
<protein>
    <recommendedName>
        <fullName evidence="4">Pseudouridine synthase</fullName>
        <ecNumber evidence="4">5.4.99.-</ecNumber>
    </recommendedName>
</protein>
<dbReference type="CDD" id="cd00165">
    <property type="entry name" value="S4"/>
    <property type="match status" value="1"/>
</dbReference>
<evidence type="ECO:0000259" key="6">
    <source>
        <dbReference type="SMART" id="SM00363"/>
    </source>
</evidence>
<dbReference type="NCBIfam" id="TIGR00093">
    <property type="entry name" value="pseudouridine synthase"/>
    <property type="match status" value="1"/>
</dbReference>
<dbReference type="InterPro" id="IPR020094">
    <property type="entry name" value="TruA/RsuA/RluB/E/F_N"/>
</dbReference>
<dbReference type="EMBL" id="JAHESD010000011">
    <property type="protein sequence ID" value="MBT1703106.1"/>
    <property type="molecule type" value="Genomic_DNA"/>
</dbReference>
<dbReference type="InterPro" id="IPR036986">
    <property type="entry name" value="S4_RNA-bd_sf"/>
</dbReference>
<evidence type="ECO:0000256" key="4">
    <source>
        <dbReference type="RuleBase" id="RU003887"/>
    </source>
</evidence>
<comment type="similarity">
    <text evidence="1 4">Belongs to the pseudouridine synthase RsuA family.</text>
</comment>
<dbReference type="CDD" id="cd02870">
    <property type="entry name" value="PseudoU_synth_RsuA_like"/>
    <property type="match status" value="1"/>
</dbReference>
<keyword evidence="2 4" id="KW-0413">Isomerase</keyword>
<dbReference type="InterPro" id="IPR000748">
    <property type="entry name" value="PsdUridine_synth_RsuA/RluB/E/F"/>
</dbReference>
<dbReference type="RefSeq" id="WP_254153069.1">
    <property type="nucleotide sequence ID" value="NZ_JAHESD010000011.1"/>
</dbReference>
<feature type="compositionally biased region" description="Basic and acidic residues" evidence="5">
    <location>
        <begin position="32"/>
        <end position="46"/>
    </location>
</feature>
<dbReference type="Gene3D" id="3.10.290.10">
    <property type="entry name" value="RNA-binding S4 domain"/>
    <property type="match status" value="1"/>
</dbReference>
<proteinExistence type="inferred from homology"/>
<organism evidence="7 8">
    <name type="scientific">Chryseosolibacter indicus</name>
    <dbReference type="NCBI Taxonomy" id="2782351"/>
    <lineage>
        <taxon>Bacteria</taxon>
        <taxon>Pseudomonadati</taxon>
        <taxon>Bacteroidota</taxon>
        <taxon>Cytophagia</taxon>
        <taxon>Cytophagales</taxon>
        <taxon>Chryseotaleaceae</taxon>
        <taxon>Chryseosolibacter</taxon>
    </lineage>
</organism>
<dbReference type="PROSITE" id="PS01149">
    <property type="entry name" value="PSI_RSU"/>
    <property type="match status" value="1"/>
</dbReference>
<feature type="compositionally biased region" description="Low complexity" evidence="5">
    <location>
        <begin position="171"/>
        <end position="180"/>
    </location>
</feature>
<evidence type="ECO:0000256" key="1">
    <source>
        <dbReference type="ARBA" id="ARBA00008348"/>
    </source>
</evidence>
<dbReference type="InterPro" id="IPR006145">
    <property type="entry name" value="PsdUridine_synth_RsuA/RluA"/>
</dbReference>
<dbReference type="PROSITE" id="PS50889">
    <property type="entry name" value="S4"/>
    <property type="match status" value="1"/>
</dbReference>
<evidence type="ECO:0000313" key="8">
    <source>
        <dbReference type="Proteomes" id="UP000772618"/>
    </source>
</evidence>
<dbReference type="InterPro" id="IPR050343">
    <property type="entry name" value="RsuA_PseudoU_synthase"/>
</dbReference>
<dbReference type="InterPro" id="IPR020103">
    <property type="entry name" value="PsdUridine_synth_cat_dom_sf"/>
</dbReference>
<dbReference type="SMART" id="SM00363">
    <property type="entry name" value="S4"/>
    <property type="match status" value="1"/>
</dbReference>
<dbReference type="SUPFAM" id="SSF55174">
    <property type="entry name" value="Alpha-L RNA-binding motif"/>
    <property type="match status" value="1"/>
</dbReference>
<dbReference type="Pfam" id="PF01479">
    <property type="entry name" value="S4"/>
    <property type="match status" value="1"/>
</dbReference>
<evidence type="ECO:0000256" key="5">
    <source>
        <dbReference type="SAM" id="MobiDB-lite"/>
    </source>
</evidence>
<feature type="compositionally biased region" description="Basic and acidic residues" evidence="5">
    <location>
        <begin position="105"/>
        <end position="124"/>
    </location>
</feature>